<dbReference type="Gene3D" id="3.90.1150.10">
    <property type="entry name" value="Aspartate Aminotransferase, domain 1"/>
    <property type="match status" value="1"/>
</dbReference>
<dbReference type="EMBL" id="BSOH01000002">
    <property type="protein sequence ID" value="GLR15947.1"/>
    <property type="molecule type" value="Genomic_DNA"/>
</dbReference>
<dbReference type="PANTHER" id="PTHR30244">
    <property type="entry name" value="TRANSAMINASE"/>
    <property type="match status" value="1"/>
</dbReference>
<name>A0AA37SL58_9BACT</name>
<evidence type="ECO:0000256" key="5">
    <source>
        <dbReference type="RuleBase" id="RU004508"/>
    </source>
</evidence>
<dbReference type="CDD" id="cd00616">
    <property type="entry name" value="AHBA_syn"/>
    <property type="match status" value="1"/>
</dbReference>
<accession>A0AA37SL58</accession>
<dbReference type="SUPFAM" id="SSF53383">
    <property type="entry name" value="PLP-dependent transferases"/>
    <property type="match status" value="1"/>
</dbReference>
<organism evidence="6 7">
    <name type="scientific">Portibacter lacus</name>
    <dbReference type="NCBI Taxonomy" id="1099794"/>
    <lineage>
        <taxon>Bacteria</taxon>
        <taxon>Pseudomonadati</taxon>
        <taxon>Bacteroidota</taxon>
        <taxon>Saprospiria</taxon>
        <taxon>Saprospirales</taxon>
        <taxon>Haliscomenobacteraceae</taxon>
        <taxon>Portibacter</taxon>
    </lineage>
</organism>
<dbReference type="GO" id="GO:0008483">
    <property type="term" value="F:transaminase activity"/>
    <property type="evidence" value="ECO:0007669"/>
    <property type="project" value="UniProtKB-KW"/>
</dbReference>
<protein>
    <submittedName>
        <fullName evidence="6">Aminotransferase</fullName>
    </submittedName>
</protein>
<sequence length="366" mass="41132">MMKNRKIPYLSFDGIHDEIEEELIRAASDVIKSKWYIHGKSCLQFEKEYGSYSGSDYAVGVNSGLDGLIISLQCLNIRKGDEVLVASNAYIACWNAIARVGATIVPIEPSSRTYNIDINKIEERITSKTKAIMAVHLYGQMCDMDALINLAKKYQLSIIEDNAQSQGASYNHQKSSSIGQISSTSFYPGKNLGALGDAGIITTNNSELAEKAKKLRNYGSSVKYVNEVIGHNSRLDEMQAALLSVKLKYLDQWNAQRREIAQWYNERLGHEWAAIHPSNVCHVYCIQSEARNELQKHLNGHGVQTLIHYPIPPHLQQAYEHLNYKKGDFPIAERLAEQSLSLPIYPGLSESDIDYICDLILEFNSK</sequence>
<dbReference type="Pfam" id="PF01041">
    <property type="entry name" value="DegT_DnrJ_EryC1"/>
    <property type="match status" value="1"/>
</dbReference>
<feature type="modified residue" description="N6-(pyridoxal phosphate)lysine" evidence="4">
    <location>
        <position position="190"/>
    </location>
</feature>
<evidence type="ECO:0000256" key="3">
    <source>
        <dbReference type="PIRSR" id="PIRSR000390-1"/>
    </source>
</evidence>
<keyword evidence="7" id="KW-1185">Reference proteome</keyword>
<keyword evidence="1 4" id="KW-0663">Pyridoxal phosphate</keyword>
<dbReference type="PANTHER" id="PTHR30244:SF36">
    <property type="entry name" value="3-OXO-GLUCOSE-6-PHOSPHATE:GLUTAMATE AMINOTRANSFERASE"/>
    <property type="match status" value="1"/>
</dbReference>
<dbReference type="RefSeq" id="WP_284283292.1">
    <property type="nucleotide sequence ID" value="NZ_BSOH01000002.1"/>
</dbReference>
<reference evidence="6" key="1">
    <citation type="journal article" date="2014" name="Int. J. Syst. Evol. Microbiol.">
        <title>Complete genome sequence of Corynebacterium casei LMG S-19264T (=DSM 44701T), isolated from a smear-ripened cheese.</title>
        <authorList>
            <consortium name="US DOE Joint Genome Institute (JGI-PGF)"/>
            <person name="Walter F."/>
            <person name="Albersmeier A."/>
            <person name="Kalinowski J."/>
            <person name="Ruckert C."/>
        </authorList>
    </citation>
    <scope>NUCLEOTIDE SEQUENCE</scope>
    <source>
        <strain evidence="6">NBRC 108769</strain>
    </source>
</reference>
<feature type="active site" description="Proton acceptor" evidence="3">
    <location>
        <position position="190"/>
    </location>
</feature>
<evidence type="ECO:0000313" key="6">
    <source>
        <dbReference type="EMBL" id="GLR15947.1"/>
    </source>
</evidence>
<dbReference type="GO" id="GO:0000271">
    <property type="term" value="P:polysaccharide biosynthetic process"/>
    <property type="evidence" value="ECO:0007669"/>
    <property type="project" value="TreeGrafter"/>
</dbReference>
<evidence type="ECO:0000256" key="1">
    <source>
        <dbReference type="ARBA" id="ARBA00022898"/>
    </source>
</evidence>
<gene>
    <name evidence="6" type="ORF">GCM10007940_05620</name>
</gene>
<evidence type="ECO:0000256" key="4">
    <source>
        <dbReference type="PIRSR" id="PIRSR000390-2"/>
    </source>
</evidence>
<dbReference type="InterPro" id="IPR015421">
    <property type="entry name" value="PyrdxlP-dep_Trfase_major"/>
</dbReference>
<dbReference type="Proteomes" id="UP001156666">
    <property type="component" value="Unassembled WGS sequence"/>
</dbReference>
<proteinExistence type="inferred from homology"/>
<evidence type="ECO:0000256" key="2">
    <source>
        <dbReference type="ARBA" id="ARBA00037999"/>
    </source>
</evidence>
<keyword evidence="6" id="KW-0808">Transferase</keyword>
<dbReference type="InterPro" id="IPR000653">
    <property type="entry name" value="DegT/StrS_aminotransferase"/>
</dbReference>
<dbReference type="GO" id="GO:0030170">
    <property type="term" value="F:pyridoxal phosphate binding"/>
    <property type="evidence" value="ECO:0007669"/>
    <property type="project" value="TreeGrafter"/>
</dbReference>
<comment type="similarity">
    <text evidence="2 5">Belongs to the DegT/DnrJ/EryC1 family.</text>
</comment>
<evidence type="ECO:0000313" key="7">
    <source>
        <dbReference type="Proteomes" id="UP001156666"/>
    </source>
</evidence>
<dbReference type="InterPro" id="IPR015422">
    <property type="entry name" value="PyrdxlP-dep_Trfase_small"/>
</dbReference>
<keyword evidence="6" id="KW-0032">Aminotransferase</keyword>
<dbReference type="PIRSF" id="PIRSF000390">
    <property type="entry name" value="PLP_StrS"/>
    <property type="match status" value="1"/>
</dbReference>
<dbReference type="InterPro" id="IPR015424">
    <property type="entry name" value="PyrdxlP-dep_Trfase"/>
</dbReference>
<reference evidence="6" key="2">
    <citation type="submission" date="2023-01" db="EMBL/GenBank/DDBJ databases">
        <title>Draft genome sequence of Portibacter lacus strain NBRC 108769.</title>
        <authorList>
            <person name="Sun Q."/>
            <person name="Mori K."/>
        </authorList>
    </citation>
    <scope>NUCLEOTIDE SEQUENCE</scope>
    <source>
        <strain evidence="6">NBRC 108769</strain>
    </source>
</reference>
<dbReference type="Gene3D" id="3.40.640.10">
    <property type="entry name" value="Type I PLP-dependent aspartate aminotransferase-like (Major domain)"/>
    <property type="match status" value="1"/>
</dbReference>
<comment type="caution">
    <text evidence="6">The sequence shown here is derived from an EMBL/GenBank/DDBJ whole genome shotgun (WGS) entry which is preliminary data.</text>
</comment>
<dbReference type="AlphaFoldDB" id="A0AA37SL58"/>